<dbReference type="RefSeq" id="WP_068912731.1">
    <property type="nucleotide sequence ID" value="NZ_MBEW02000009.1"/>
</dbReference>
<gene>
    <name evidence="1" type="ORF">BBG48_005585</name>
</gene>
<sequence>MAKYAYRDKERKDIICANRAIEEDRNKEFYCPNPVCNAKLYICAIDGSKNAYFRATKSDFKHIENCPYGSAVAEFDNSKFDESKFDYEDAINNILCNTKQSSQKSLCSAHGTGEPGAHPLRTLRQIYSLCKSFPVGNTYGGKEIGSMILDDRSEYRYLKGCFGNKIIEATVDGKLYDDKKKEVYLASPINSKKYAFVLSFSDEDNYKKIRSEIYNNRDKIIVIAGKWGSSGEYNKFTSKVYGKKQVAIIKK</sequence>
<proteinExistence type="predicted"/>
<dbReference type="Proteomes" id="UP000093352">
    <property type="component" value="Unassembled WGS sequence"/>
</dbReference>
<organism evidence="1 2">
    <name type="scientific">Criibacterium bergeronii</name>
    <dbReference type="NCBI Taxonomy" id="1871336"/>
    <lineage>
        <taxon>Bacteria</taxon>
        <taxon>Bacillati</taxon>
        <taxon>Bacillota</taxon>
        <taxon>Clostridia</taxon>
        <taxon>Peptostreptococcales</taxon>
        <taxon>Filifactoraceae</taxon>
        <taxon>Criibacterium</taxon>
    </lineage>
</organism>
<accession>A0A371ILC9</accession>
<protein>
    <submittedName>
        <fullName evidence="1">Uncharacterized protein</fullName>
    </submittedName>
</protein>
<dbReference type="AlphaFoldDB" id="A0A371ILC9"/>
<evidence type="ECO:0000313" key="2">
    <source>
        <dbReference type="Proteomes" id="UP000093352"/>
    </source>
</evidence>
<keyword evidence="2" id="KW-1185">Reference proteome</keyword>
<comment type="caution">
    <text evidence="1">The sequence shown here is derived from an EMBL/GenBank/DDBJ whole genome shotgun (WGS) entry which is preliminary data.</text>
</comment>
<reference evidence="1 2" key="1">
    <citation type="journal article" date="2016" name="Genome Announc.">
        <title>Draft Genome Sequence of Criibacterium bergeronii gen. nov., sp. nov., Strain CCRI-22567T, Isolated from a Vaginal Sample from a Woman with Bacterial Vaginosis.</title>
        <authorList>
            <person name="Maheux A.F."/>
            <person name="Berube E."/>
            <person name="Boudreau D.K."/>
            <person name="Raymond F."/>
            <person name="Corbeil J."/>
            <person name="Roy P.H."/>
            <person name="Boissinot M."/>
            <person name="Omar R.F."/>
        </authorList>
    </citation>
    <scope>NUCLEOTIDE SEQUENCE [LARGE SCALE GENOMIC DNA]</scope>
    <source>
        <strain evidence="1 2">CCRI-22567</strain>
    </source>
</reference>
<evidence type="ECO:0000313" key="1">
    <source>
        <dbReference type="EMBL" id="RDY21256.1"/>
    </source>
</evidence>
<dbReference type="EMBL" id="MBEW02000009">
    <property type="protein sequence ID" value="RDY21256.1"/>
    <property type="molecule type" value="Genomic_DNA"/>
</dbReference>
<name>A0A371ILC9_9FIRM</name>